<dbReference type="Proteomes" id="UP001487305">
    <property type="component" value="Unassembled WGS sequence"/>
</dbReference>
<keyword evidence="3" id="KW-1185">Reference proteome</keyword>
<dbReference type="EMBL" id="JBBNOP010000003">
    <property type="protein sequence ID" value="MEQ3362388.1"/>
    <property type="molecule type" value="Genomic_DNA"/>
</dbReference>
<keyword evidence="1" id="KW-1133">Transmembrane helix</keyword>
<gene>
    <name evidence="2" type="ORF">AAA083_05295</name>
</gene>
<comment type="caution">
    <text evidence="2">The sequence shown here is derived from an EMBL/GenBank/DDBJ whole genome shotgun (WGS) entry which is preliminary data.</text>
</comment>
<evidence type="ECO:0000313" key="2">
    <source>
        <dbReference type="EMBL" id="MEQ3362388.1"/>
    </source>
</evidence>
<reference evidence="2 3" key="1">
    <citation type="submission" date="2024-04" db="EMBL/GenBank/DDBJ databases">
        <title>Human intestinal bacterial collection.</title>
        <authorList>
            <person name="Pauvert C."/>
            <person name="Hitch T.C.A."/>
            <person name="Clavel T."/>
        </authorList>
    </citation>
    <scope>NUCLEOTIDE SEQUENCE [LARGE SCALE GENOMIC DNA]</scope>
    <source>
        <strain evidence="2 3">CLA-KB-H42</strain>
    </source>
</reference>
<feature type="transmembrane region" description="Helical" evidence="1">
    <location>
        <begin position="12"/>
        <end position="42"/>
    </location>
</feature>
<proteinExistence type="predicted"/>
<keyword evidence="1" id="KW-0472">Membrane</keyword>
<evidence type="ECO:0000313" key="3">
    <source>
        <dbReference type="Proteomes" id="UP001487305"/>
    </source>
</evidence>
<sequence>MEWKKLYWLMGFLGFLGFLGITGEPVFFLSFAFFGNFAYYWWNKLGDADERLYRNKYFAAQTVFQWTLTGIFTLSLFFGFVSTDVAFLYRAELLIIAFGFAGAMNAWAFYTYRLDRIGG</sequence>
<dbReference type="RefSeq" id="WP_102374885.1">
    <property type="nucleotide sequence ID" value="NZ_JBBNOP010000003.1"/>
</dbReference>
<accession>A0ABV1JC95</accession>
<name>A0ABV1JC95_9ACTN</name>
<keyword evidence="1" id="KW-0812">Transmembrane</keyword>
<protein>
    <submittedName>
        <fullName evidence="2">DUF3796 domain-containing protein</fullName>
    </submittedName>
</protein>
<feature type="transmembrane region" description="Helical" evidence="1">
    <location>
        <begin position="63"/>
        <end position="81"/>
    </location>
</feature>
<feature type="transmembrane region" description="Helical" evidence="1">
    <location>
        <begin position="87"/>
        <end position="110"/>
    </location>
</feature>
<evidence type="ECO:0000256" key="1">
    <source>
        <dbReference type="SAM" id="Phobius"/>
    </source>
</evidence>
<organism evidence="2 3">
    <name type="scientific">Raoultibacter massiliensis</name>
    <dbReference type="NCBI Taxonomy" id="1852371"/>
    <lineage>
        <taxon>Bacteria</taxon>
        <taxon>Bacillati</taxon>
        <taxon>Actinomycetota</taxon>
        <taxon>Coriobacteriia</taxon>
        <taxon>Eggerthellales</taxon>
        <taxon>Eggerthellaceae</taxon>
        <taxon>Raoultibacter</taxon>
    </lineage>
</organism>